<dbReference type="SUPFAM" id="SSF53448">
    <property type="entry name" value="Nucleotide-diphospho-sugar transferases"/>
    <property type="match status" value="1"/>
</dbReference>
<evidence type="ECO:0000256" key="6">
    <source>
        <dbReference type="ARBA" id="ARBA00023136"/>
    </source>
</evidence>
<comment type="subcellular location">
    <subcellularLocation>
        <location evidence="1">Golgi apparatus membrane</location>
        <topology evidence="1">Single-pass type II membrane protein</topology>
    </subcellularLocation>
</comment>
<name>A0A6A5RMS0_9PLEO</name>
<dbReference type="PANTHER" id="PTHR43083">
    <property type="entry name" value="MANNAN POLYMERASE II"/>
    <property type="match status" value="1"/>
</dbReference>
<dbReference type="OrthoDB" id="204164at2759"/>
<evidence type="ECO:0000313" key="9">
    <source>
        <dbReference type="EMBL" id="KAF1928733.1"/>
    </source>
</evidence>
<dbReference type="PANTHER" id="PTHR43083:SF4">
    <property type="entry name" value="N-GLYCOSYL-TRANSFERASE (AFU_ORTHOLOGUE AFUA_4G06870)"/>
    <property type="match status" value="1"/>
</dbReference>
<comment type="similarity">
    <text evidence="7">Belongs to the ANP1/MMN9/VAN1 family.</text>
</comment>
<dbReference type="GO" id="GO:0006487">
    <property type="term" value="P:protein N-linked glycosylation"/>
    <property type="evidence" value="ECO:0007669"/>
    <property type="project" value="TreeGrafter"/>
</dbReference>
<keyword evidence="3" id="KW-0735">Signal-anchor</keyword>
<proteinExistence type="inferred from homology"/>
<dbReference type="RefSeq" id="XP_033448981.1">
    <property type="nucleotide sequence ID" value="XM_033590007.1"/>
</dbReference>
<dbReference type="AlphaFoldDB" id="A0A6A5RMS0"/>
<evidence type="ECO:0000256" key="7">
    <source>
        <dbReference type="ARBA" id="ARBA00037964"/>
    </source>
</evidence>
<evidence type="ECO:0000256" key="3">
    <source>
        <dbReference type="ARBA" id="ARBA00022968"/>
    </source>
</evidence>
<evidence type="ECO:0000256" key="5">
    <source>
        <dbReference type="ARBA" id="ARBA00023034"/>
    </source>
</evidence>
<evidence type="ECO:0000256" key="2">
    <source>
        <dbReference type="ARBA" id="ARBA00022692"/>
    </source>
</evidence>
<evidence type="ECO:0000256" key="1">
    <source>
        <dbReference type="ARBA" id="ARBA00004323"/>
    </source>
</evidence>
<dbReference type="Proteomes" id="UP000800082">
    <property type="component" value="Unassembled WGS sequence"/>
</dbReference>
<keyword evidence="10" id="KW-1185">Reference proteome</keyword>
<gene>
    <name evidence="9" type="ORF">M421DRAFT_391610</name>
</gene>
<evidence type="ECO:0000256" key="8">
    <source>
        <dbReference type="SAM" id="MobiDB-lite"/>
    </source>
</evidence>
<evidence type="ECO:0000256" key="4">
    <source>
        <dbReference type="ARBA" id="ARBA00022989"/>
    </source>
</evidence>
<dbReference type="GO" id="GO:0000032">
    <property type="term" value="P:cell wall mannoprotein biosynthetic process"/>
    <property type="evidence" value="ECO:0007669"/>
    <property type="project" value="TreeGrafter"/>
</dbReference>
<protein>
    <submittedName>
        <fullName evidence="9">Glycosyltransferase family 62 protein</fullName>
    </submittedName>
</protein>
<dbReference type="Pfam" id="PF03452">
    <property type="entry name" value="Anp1"/>
    <property type="match status" value="1"/>
</dbReference>
<reference evidence="9" key="1">
    <citation type="journal article" date="2020" name="Stud. Mycol.">
        <title>101 Dothideomycetes genomes: a test case for predicting lifestyles and emergence of pathogens.</title>
        <authorList>
            <person name="Haridas S."/>
            <person name="Albert R."/>
            <person name="Binder M."/>
            <person name="Bloem J."/>
            <person name="Labutti K."/>
            <person name="Salamov A."/>
            <person name="Andreopoulos B."/>
            <person name="Baker S."/>
            <person name="Barry K."/>
            <person name="Bills G."/>
            <person name="Bluhm B."/>
            <person name="Cannon C."/>
            <person name="Castanera R."/>
            <person name="Culley D."/>
            <person name="Daum C."/>
            <person name="Ezra D."/>
            <person name="Gonzalez J."/>
            <person name="Henrissat B."/>
            <person name="Kuo A."/>
            <person name="Liang C."/>
            <person name="Lipzen A."/>
            <person name="Lutzoni F."/>
            <person name="Magnuson J."/>
            <person name="Mondo S."/>
            <person name="Nolan M."/>
            <person name="Ohm R."/>
            <person name="Pangilinan J."/>
            <person name="Park H.-J."/>
            <person name="Ramirez L."/>
            <person name="Alfaro M."/>
            <person name="Sun H."/>
            <person name="Tritt A."/>
            <person name="Yoshinaga Y."/>
            <person name="Zwiers L.-H."/>
            <person name="Turgeon B."/>
            <person name="Goodwin S."/>
            <person name="Spatafora J."/>
            <person name="Crous P."/>
            <person name="Grigoriev I."/>
        </authorList>
    </citation>
    <scope>NUCLEOTIDE SEQUENCE</scope>
    <source>
        <strain evidence="9">CBS 183.55</strain>
    </source>
</reference>
<keyword evidence="9" id="KW-0808">Transferase</keyword>
<dbReference type="InterPro" id="IPR029044">
    <property type="entry name" value="Nucleotide-diphossugar_trans"/>
</dbReference>
<dbReference type="EMBL" id="ML978968">
    <property type="protein sequence ID" value="KAF1928733.1"/>
    <property type="molecule type" value="Genomic_DNA"/>
</dbReference>
<keyword evidence="2" id="KW-0812">Transmembrane</keyword>
<keyword evidence="4" id="KW-1133">Transmembrane helix</keyword>
<sequence>MFRTSGNVCLEISNFRPCEIPQHCLQLPTFRTNDLPETSNSCYLASVIISGPRRRRAIQLAHRVLARLADRSPSPPLHTQRQRKDPGDIRARSSSIRISQARGEEAEDEQPAGLSGLTMLPQMVAGKGGYSWKAAKARIPPYRQITHGVRSPRFLVPLAIVTAIVLLWRSMGSAASEVQRFYCFGPSKPPMRMTPNENEEWYGHLTTPVVFNHRKPIEINSTEIQHINLDLVKSTVDAVRNKEKILLLTPLRDASYYLAKYFDLLTQLTYPHELIDLAFLVGDTTDDTMAALAMELERVQNNPEIAFRSTMIVEKSFGVAGYGQSVEERHGFAAQGPRRKAMGKARNYLLATALKPDHSWVYWRDVDIVENPPNIIEDFVQHDRDILVPNVWFHRYKEKQGKMVDIEGRFDYNSWQESPDALKLAATLDKDVVLAEGYKEYKTNRIYMAKMGDRHANPHEEIQLDGIGGVNIVVKADVHRSGVNFPAYAFENQAETEGFAKMAKRAGYGVYGLPNYVVWHIDTDEKPGNA</sequence>
<keyword evidence="6" id="KW-0472">Membrane</keyword>
<dbReference type="Gene3D" id="3.90.550.10">
    <property type="entry name" value="Spore Coat Polysaccharide Biosynthesis Protein SpsA, Chain A"/>
    <property type="match status" value="1"/>
</dbReference>
<dbReference type="GO" id="GO:0000009">
    <property type="term" value="F:alpha-1,6-mannosyltransferase activity"/>
    <property type="evidence" value="ECO:0007669"/>
    <property type="project" value="TreeGrafter"/>
</dbReference>
<feature type="compositionally biased region" description="Basic and acidic residues" evidence="8">
    <location>
        <begin position="82"/>
        <end position="91"/>
    </location>
</feature>
<feature type="region of interest" description="Disordered" evidence="8">
    <location>
        <begin position="69"/>
        <end position="115"/>
    </location>
</feature>
<dbReference type="GO" id="GO:0000136">
    <property type="term" value="C:mannan polymerase complex"/>
    <property type="evidence" value="ECO:0007669"/>
    <property type="project" value="TreeGrafter"/>
</dbReference>
<dbReference type="FunFam" id="3.90.550.10:FF:000017">
    <property type="entry name" value="Mannan polymerase II complex ANP1 subunit"/>
    <property type="match status" value="1"/>
</dbReference>
<organism evidence="9 10">
    <name type="scientific">Didymella exigua CBS 183.55</name>
    <dbReference type="NCBI Taxonomy" id="1150837"/>
    <lineage>
        <taxon>Eukaryota</taxon>
        <taxon>Fungi</taxon>
        <taxon>Dikarya</taxon>
        <taxon>Ascomycota</taxon>
        <taxon>Pezizomycotina</taxon>
        <taxon>Dothideomycetes</taxon>
        <taxon>Pleosporomycetidae</taxon>
        <taxon>Pleosporales</taxon>
        <taxon>Pleosporineae</taxon>
        <taxon>Didymellaceae</taxon>
        <taxon>Didymella</taxon>
    </lineage>
</organism>
<feature type="compositionally biased region" description="Low complexity" evidence="8">
    <location>
        <begin position="92"/>
        <end position="101"/>
    </location>
</feature>
<dbReference type="InterPro" id="IPR052086">
    <property type="entry name" value="Mannan_Polymerase_Subunit"/>
</dbReference>
<dbReference type="GeneID" id="54347659"/>
<evidence type="ECO:0000313" key="10">
    <source>
        <dbReference type="Proteomes" id="UP000800082"/>
    </source>
</evidence>
<accession>A0A6A5RMS0</accession>
<keyword evidence="5" id="KW-0333">Golgi apparatus</keyword>